<dbReference type="Proteomes" id="UP001085076">
    <property type="component" value="Miscellaneous, Linkage group lg09"/>
</dbReference>
<reference evidence="3" key="1">
    <citation type="submission" date="2021-03" db="EMBL/GenBank/DDBJ databases">
        <authorList>
            <person name="Li Z."/>
            <person name="Yang C."/>
        </authorList>
    </citation>
    <scope>NUCLEOTIDE SEQUENCE</scope>
    <source>
        <strain evidence="3">Dzin_1.0</strain>
        <tissue evidence="3">Leaf</tissue>
    </source>
</reference>
<evidence type="ECO:0000313" key="4">
    <source>
        <dbReference type="Proteomes" id="UP001085076"/>
    </source>
</evidence>
<keyword evidence="4" id="KW-1185">Reference proteome</keyword>
<accession>A0A9D5BY52</accession>
<feature type="transmembrane region" description="Helical" evidence="2">
    <location>
        <begin position="227"/>
        <end position="249"/>
    </location>
</feature>
<dbReference type="AlphaFoldDB" id="A0A9D5BY52"/>
<dbReference type="PANTHER" id="PTHR47461:SF3">
    <property type="entry name" value="PHYTOLONGIN PHYL2.2"/>
    <property type="match status" value="1"/>
</dbReference>
<feature type="compositionally biased region" description="Basic residues" evidence="1">
    <location>
        <begin position="177"/>
        <end position="188"/>
    </location>
</feature>
<feature type="region of interest" description="Disordered" evidence="1">
    <location>
        <begin position="132"/>
        <end position="190"/>
    </location>
</feature>
<sequence>MSPESAAYPVLYACVAHGPTVLADHLFLHDPDPDFDDPDLLSTAHLCVAAAPRHHRVYTHTARGRIHAFLMADPDPLLFFFAIANESLGPPQALLLLNRLRHAFSSNLLTAPFDPPAPHCLQDQFLPVLHGLLSSPAPSPSEEKPSLPPLSPPLSPPPPEPSPVEERNENENEGKEKKKKHKPKKKKSLVSAENRTTIFVSDDEIGDENACLSFPSVKQARRAWERLVRVVLLVDLLICTFLFAIWLLVCRGFKCLAA</sequence>
<dbReference type="OrthoDB" id="1918034at2759"/>
<evidence type="ECO:0000256" key="1">
    <source>
        <dbReference type="SAM" id="MobiDB-lite"/>
    </source>
</evidence>
<evidence type="ECO:0008006" key="5">
    <source>
        <dbReference type="Google" id="ProtNLM"/>
    </source>
</evidence>
<keyword evidence="2" id="KW-1133">Transmembrane helix</keyword>
<name>A0A9D5BY52_9LILI</name>
<keyword evidence="2" id="KW-0812">Transmembrane</keyword>
<dbReference type="Gene3D" id="3.30.450.50">
    <property type="entry name" value="Longin domain"/>
    <property type="match status" value="1"/>
</dbReference>
<dbReference type="PANTHER" id="PTHR47461">
    <property type="entry name" value="PHYTOLONGIN PHYL1.2"/>
    <property type="match status" value="1"/>
</dbReference>
<organism evidence="3 4">
    <name type="scientific">Dioscorea zingiberensis</name>
    <dbReference type="NCBI Taxonomy" id="325984"/>
    <lineage>
        <taxon>Eukaryota</taxon>
        <taxon>Viridiplantae</taxon>
        <taxon>Streptophyta</taxon>
        <taxon>Embryophyta</taxon>
        <taxon>Tracheophyta</taxon>
        <taxon>Spermatophyta</taxon>
        <taxon>Magnoliopsida</taxon>
        <taxon>Liliopsida</taxon>
        <taxon>Dioscoreales</taxon>
        <taxon>Dioscoreaceae</taxon>
        <taxon>Dioscorea</taxon>
    </lineage>
</organism>
<evidence type="ECO:0000313" key="3">
    <source>
        <dbReference type="EMBL" id="KAJ0963112.1"/>
    </source>
</evidence>
<evidence type="ECO:0000256" key="2">
    <source>
        <dbReference type="SAM" id="Phobius"/>
    </source>
</evidence>
<feature type="compositionally biased region" description="Pro residues" evidence="1">
    <location>
        <begin position="146"/>
        <end position="162"/>
    </location>
</feature>
<gene>
    <name evidence="3" type="ORF">J5N97_028234</name>
</gene>
<feature type="compositionally biased region" description="Basic and acidic residues" evidence="1">
    <location>
        <begin position="164"/>
        <end position="176"/>
    </location>
</feature>
<reference evidence="3" key="2">
    <citation type="journal article" date="2022" name="Hortic Res">
        <title>The genome of Dioscorea zingiberensis sheds light on the biosynthesis, origin and evolution of the medicinally important diosgenin saponins.</title>
        <authorList>
            <person name="Li Y."/>
            <person name="Tan C."/>
            <person name="Li Z."/>
            <person name="Guo J."/>
            <person name="Li S."/>
            <person name="Chen X."/>
            <person name="Wang C."/>
            <person name="Dai X."/>
            <person name="Yang H."/>
            <person name="Song W."/>
            <person name="Hou L."/>
            <person name="Xu J."/>
            <person name="Tong Z."/>
            <person name="Xu A."/>
            <person name="Yuan X."/>
            <person name="Wang W."/>
            <person name="Yang Q."/>
            <person name="Chen L."/>
            <person name="Sun Z."/>
            <person name="Wang K."/>
            <person name="Pan B."/>
            <person name="Chen J."/>
            <person name="Bao Y."/>
            <person name="Liu F."/>
            <person name="Qi X."/>
            <person name="Gang D.R."/>
            <person name="Wen J."/>
            <person name="Li J."/>
        </authorList>
    </citation>
    <scope>NUCLEOTIDE SEQUENCE</scope>
    <source>
        <strain evidence="3">Dzin_1.0</strain>
    </source>
</reference>
<protein>
    <recommendedName>
        <fullName evidence="5">Longin domain-containing protein</fullName>
    </recommendedName>
</protein>
<dbReference type="InterPro" id="IPR044783">
    <property type="entry name" value="PHYL"/>
</dbReference>
<dbReference type="EMBL" id="JAGGNH010000009">
    <property type="protein sequence ID" value="KAJ0963112.1"/>
    <property type="molecule type" value="Genomic_DNA"/>
</dbReference>
<comment type="caution">
    <text evidence="3">The sequence shown here is derived from an EMBL/GenBank/DDBJ whole genome shotgun (WGS) entry which is preliminary data.</text>
</comment>
<keyword evidence="2" id="KW-0472">Membrane</keyword>
<proteinExistence type="predicted"/>
<dbReference type="GO" id="GO:0016020">
    <property type="term" value="C:membrane"/>
    <property type="evidence" value="ECO:0007669"/>
    <property type="project" value="InterPro"/>
</dbReference>